<evidence type="ECO:0000313" key="1">
    <source>
        <dbReference type="EMBL" id="KAJ7758377.1"/>
    </source>
</evidence>
<dbReference type="Proteomes" id="UP001215598">
    <property type="component" value="Unassembled WGS sequence"/>
</dbReference>
<gene>
    <name evidence="1" type="ORF">B0H16DRAFT_1885361</name>
</gene>
<sequence length="131" mass="15626">MWSVNFRPISKALKTFVPTNRKCVKLSHWIQSFPTASETAMRPHQFWDFNVPKATWDYKYRGDNLPPWNTETVQPNQRDVTNRTWTSIPDAYLPSPWSCNWPEWLYWTAPRALEDELSVRYALSERPLDHI</sequence>
<comment type="caution">
    <text evidence="1">The sequence shown here is derived from an EMBL/GenBank/DDBJ whole genome shotgun (WGS) entry which is preliminary data.</text>
</comment>
<dbReference type="EMBL" id="JARKIB010000042">
    <property type="protein sequence ID" value="KAJ7758377.1"/>
    <property type="molecule type" value="Genomic_DNA"/>
</dbReference>
<proteinExistence type="predicted"/>
<evidence type="ECO:0000313" key="2">
    <source>
        <dbReference type="Proteomes" id="UP001215598"/>
    </source>
</evidence>
<keyword evidence="2" id="KW-1185">Reference proteome</keyword>
<reference evidence="1" key="1">
    <citation type="submission" date="2023-03" db="EMBL/GenBank/DDBJ databases">
        <title>Massive genome expansion in bonnet fungi (Mycena s.s.) driven by repeated elements and novel gene families across ecological guilds.</title>
        <authorList>
            <consortium name="Lawrence Berkeley National Laboratory"/>
            <person name="Harder C.B."/>
            <person name="Miyauchi S."/>
            <person name="Viragh M."/>
            <person name="Kuo A."/>
            <person name="Thoen E."/>
            <person name="Andreopoulos B."/>
            <person name="Lu D."/>
            <person name="Skrede I."/>
            <person name="Drula E."/>
            <person name="Henrissat B."/>
            <person name="Morin E."/>
            <person name="Kohler A."/>
            <person name="Barry K."/>
            <person name="LaButti K."/>
            <person name="Morin E."/>
            <person name="Salamov A."/>
            <person name="Lipzen A."/>
            <person name="Mereny Z."/>
            <person name="Hegedus B."/>
            <person name="Baldrian P."/>
            <person name="Stursova M."/>
            <person name="Weitz H."/>
            <person name="Taylor A."/>
            <person name="Grigoriev I.V."/>
            <person name="Nagy L.G."/>
            <person name="Martin F."/>
            <person name="Kauserud H."/>
        </authorList>
    </citation>
    <scope>NUCLEOTIDE SEQUENCE</scope>
    <source>
        <strain evidence="1">CBHHK182m</strain>
    </source>
</reference>
<dbReference type="AlphaFoldDB" id="A0AAD7JA66"/>
<accession>A0AAD7JA66</accession>
<organism evidence="1 2">
    <name type="scientific">Mycena metata</name>
    <dbReference type="NCBI Taxonomy" id="1033252"/>
    <lineage>
        <taxon>Eukaryota</taxon>
        <taxon>Fungi</taxon>
        <taxon>Dikarya</taxon>
        <taxon>Basidiomycota</taxon>
        <taxon>Agaricomycotina</taxon>
        <taxon>Agaricomycetes</taxon>
        <taxon>Agaricomycetidae</taxon>
        <taxon>Agaricales</taxon>
        <taxon>Marasmiineae</taxon>
        <taxon>Mycenaceae</taxon>
        <taxon>Mycena</taxon>
    </lineage>
</organism>
<protein>
    <submittedName>
        <fullName evidence="1">Uncharacterized protein</fullName>
    </submittedName>
</protein>
<name>A0AAD7JA66_9AGAR</name>